<evidence type="ECO:0000256" key="10">
    <source>
        <dbReference type="ARBA" id="ARBA00023209"/>
    </source>
</evidence>
<keyword evidence="16" id="KW-1185">Reference proteome</keyword>
<evidence type="ECO:0000256" key="4">
    <source>
        <dbReference type="ARBA" id="ARBA00022516"/>
    </source>
</evidence>
<comment type="caution">
    <text evidence="15">The sequence shown here is derived from an EMBL/GenBank/DDBJ whole genome shotgun (WGS) entry which is preliminary data.</text>
</comment>
<feature type="transmembrane region" description="Helical" evidence="14">
    <location>
        <begin position="196"/>
        <end position="215"/>
    </location>
</feature>
<evidence type="ECO:0000256" key="8">
    <source>
        <dbReference type="ARBA" id="ARBA00023098"/>
    </source>
</evidence>
<comment type="subcellular location">
    <subcellularLocation>
        <location evidence="1">Membrane</location>
        <topology evidence="1">Multi-pass membrane protein</topology>
    </subcellularLocation>
</comment>
<evidence type="ECO:0000256" key="1">
    <source>
        <dbReference type="ARBA" id="ARBA00004141"/>
    </source>
</evidence>
<keyword evidence="11" id="KW-1208">Phospholipid metabolism</keyword>
<feature type="region of interest" description="Disordered" evidence="13">
    <location>
        <begin position="373"/>
        <end position="406"/>
    </location>
</feature>
<feature type="transmembrane region" description="Helical" evidence="14">
    <location>
        <begin position="247"/>
        <end position="267"/>
    </location>
</feature>
<feature type="transmembrane region" description="Helical" evidence="14">
    <location>
        <begin position="165"/>
        <end position="184"/>
    </location>
</feature>
<dbReference type="InterPro" id="IPR021261">
    <property type="entry name" value="GPCAT"/>
</dbReference>
<keyword evidence="8" id="KW-0443">Lipid metabolism</keyword>
<feature type="transmembrane region" description="Helical" evidence="14">
    <location>
        <begin position="109"/>
        <end position="127"/>
    </location>
</feature>
<feature type="transmembrane region" description="Helical" evidence="14">
    <location>
        <begin position="312"/>
        <end position="335"/>
    </location>
</feature>
<evidence type="ECO:0000313" key="16">
    <source>
        <dbReference type="Proteomes" id="UP000886885"/>
    </source>
</evidence>
<dbReference type="AlphaFoldDB" id="A0A8X8CYM1"/>
<evidence type="ECO:0000256" key="7">
    <source>
        <dbReference type="ARBA" id="ARBA00022989"/>
    </source>
</evidence>
<reference evidence="15" key="1">
    <citation type="journal article" date="2020" name="bioRxiv">
        <title>Hybrid origin of Populus tomentosa Carr. identified through genome sequencing and phylogenomic analysis.</title>
        <authorList>
            <person name="An X."/>
            <person name="Gao K."/>
            <person name="Chen Z."/>
            <person name="Li J."/>
            <person name="Yang X."/>
            <person name="Yang X."/>
            <person name="Zhou J."/>
            <person name="Guo T."/>
            <person name="Zhao T."/>
            <person name="Huang S."/>
            <person name="Miao D."/>
            <person name="Khan W.U."/>
            <person name="Rao P."/>
            <person name="Ye M."/>
            <person name="Lei B."/>
            <person name="Liao W."/>
            <person name="Wang J."/>
            <person name="Ji L."/>
            <person name="Li Y."/>
            <person name="Guo B."/>
            <person name="Mustafa N.S."/>
            <person name="Li S."/>
            <person name="Yun Q."/>
            <person name="Keller S.R."/>
            <person name="Mao J."/>
            <person name="Zhang R."/>
            <person name="Strauss S.H."/>
        </authorList>
    </citation>
    <scope>NUCLEOTIDE SEQUENCE</scope>
    <source>
        <strain evidence="15">GM15</strain>
        <tissue evidence="15">Leaf</tissue>
    </source>
</reference>
<feature type="transmembrane region" description="Helical" evidence="14">
    <location>
        <begin position="139"/>
        <end position="159"/>
    </location>
</feature>
<dbReference type="EMBL" id="JAAWWB010000012">
    <property type="protein sequence ID" value="KAG6769939.1"/>
    <property type="molecule type" value="Genomic_DNA"/>
</dbReference>
<evidence type="ECO:0000256" key="14">
    <source>
        <dbReference type="SAM" id="Phobius"/>
    </source>
</evidence>
<comment type="similarity">
    <text evidence="2">Belongs to the GPC1 family.</text>
</comment>
<feature type="transmembrane region" description="Helical" evidence="14">
    <location>
        <begin position="84"/>
        <end position="103"/>
    </location>
</feature>
<keyword evidence="9 14" id="KW-0472">Membrane</keyword>
<proteinExistence type="inferred from homology"/>
<dbReference type="GO" id="GO:0006656">
    <property type="term" value="P:phosphatidylcholine biosynthetic process"/>
    <property type="evidence" value="ECO:0007669"/>
    <property type="project" value="TreeGrafter"/>
</dbReference>
<dbReference type="GO" id="GO:0016746">
    <property type="term" value="F:acyltransferase activity"/>
    <property type="evidence" value="ECO:0007669"/>
    <property type="project" value="UniProtKB-KW"/>
</dbReference>
<sequence>MSLSLFSNTKERKKPNSNRKMSNNEEHLEEISTTNGDSFEKVKQRLKDRSKKVAQTKEILSKQAVKIAKQAGEHESFINKVRPFVTHLLGVLGFGGFCFLLGARPQDIPYAYCFFYITFVPLRWIYYRFKKSHYYLLCNLQRIFAIMPIPIFLVYILLYPKNEKLFMVCFSFAEGPMAWALIVWRCSLVFSSVDKLVSALIHLLPGLVFFTIRWWNPATFEAMHQEETSRRVSWPYGVEDKSYLMTWLFWVPLFAYTLWQALYFLIVDVLRRQRLLRDPEVMTSYRELSKKAQKANNIWWRLSGLLGDQNRLLMYTLLQAIFTVATMALTVPIFLSYELHLVFQILKISAAAWNGGSFLLEVMPRQVILKEKKKSEMQPVPPEQDQSSPVMENAMEAEISAEVNEE</sequence>
<organism evidence="15 16">
    <name type="scientific">Populus tomentosa</name>
    <name type="common">Chinese white poplar</name>
    <dbReference type="NCBI Taxonomy" id="118781"/>
    <lineage>
        <taxon>Eukaryota</taxon>
        <taxon>Viridiplantae</taxon>
        <taxon>Streptophyta</taxon>
        <taxon>Embryophyta</taxon>
        <taxon>Tracheophyta</taxon>
        <taxon>Spermatophyta</taxon>
        <taxon>Magnoliopsida</taxon>
        <taxon>eudicotyledons</taxon>
        <taxon>Gunneridae</taxon>
        <taxon>Pentapetalae</taxon>
        <taxon>rosids</taxon>
        <taxon>fabids</taxon>
        <taxon>Malpighiales</taxon>
        <taxon>Salicaceae</taxon>
        <taxon>Saliceae</taxon>
        <taxon>Populus</taxon>
    </lineage>
</organism>
<dbReference type="OrthoDB" id="406287at2759"/>
<keyword evidence="5" id="KW-0808">Transferase</keyword>
<evidence type="ECO:0000256" key="11">
    <source>
        <dbReference type="ARBA" id="ARBA00023264"/>
    </source>
</evidence>
<dbReference type="Pfam" id="PF10998">
    <property type="entry name" value="DUF2838"/>
    <property type="match status" value="1"/>
</dbReference>
<keyword evidence="12" id="KW-0012">Acyltransferase</keyword>
<dbReference type="Proteomes" id="UP000886885">
    <property type="component" value="Chromosome 6D"/>
</dbReference>
<evidence type="ECO:0000256" key="9">
    <source>
        <dbReference type="ARBA" id="ARBA00023136"/>
    </source>
</evidence>
<dbReference type="PANTHER" id="PTHR31201:SF1">
    <property type="entry name" value="GLYCEROPHOSPHOCHOLINE ACYLTRANSFERASE 1"/>
    <property type="match status" value="1"/>
</dbReference>
<accession>A0A8X8CYM1</accession>
<gene>
    <name evidence="15" type="ORF">POTOM_025606</name>
</gene>
<evidence type="ECO:0000256" key="12">
    <source>
        <dbReference type="ARBA" id="ARBA00023315"/>
    </source>
</evidence>
<protein>
    <recommendedName>
        <fullName evidence="3">Glycerophosphocholine acyltransferase 1</fullName>
    </recommendedName>
</protein>
<feature type="region of interest" description="Disordered" evidence="13">
    <location>
        <begin position="1"/>
        <end position="41"/>
    </location>
</feature>
<keyword evidence="7 14" id="KW-1133">Transmembrane helix</keyword>
<keyword evidence="4" id="KW-0444">Lipid biosynthesis</keyword>
<keyword evidence="6 14" id="KW-0812">Transmembrane</keyword>
<evidence type="ECO:0000313" key="15">
    <source>
        <dbReference type="EMBL" id="KAG6769939.1"/>
    </source>
</evidence>
<evidence type="ECO:0000256" key="5">
    <source>
        <dbReference type="ARBA" id="ARBA00022679"/>
    </source>
</evidence>
<evidence type="ECO:0000256" key="2">
    <source>
        <dbReference type="ARBA" id="ARBA00006675"/>
    </source>
</evidence>
<name>A0A8X8CYM1_POPTO</name>
<evidence type="ECO:0000256" key="6">
    <source>
        <dbReference type="ARBA" id="ARBA00022692"/>
    </source>
</evidence>
<dbReference type="GO" id="GO:0016020">
    <property type="term" value="C:membrane"/>
    <property type="evidence" value="ECO:0007669"/>
    <property type="project" value="UniProtKB-SubCell"/>
</dbReference>
<keyword evidence="10" id="KW-0594">Phospholipid biosynthesis</keyword>
<evidence type="ECO:0000256" key="13">
    <source>
        <dbReference type="SAM" id="MobiDB-lite"/>
    </source>
</evidence>
<dbReference type="PANTHER" id="PTHR31201">
    <property type="entry name" value="OS01G0585100 PROTEIN"/>
    <property type="match status" value="1"/>
</dbReference>
<evidence type="ECO:0000256" key="3">
    <source>
        <dbReference type="ARBA" id="ARBA00019082"/>
    </source>
</evidence>